<organism evidence="1 2">
    <name type="scientific">Microbacterium horticulturae</name>
    <dbReference type="NCBI Taxonomy" id="3028316"/>
    <lineage>
        <taxon>Bacteria</taxon>
        <taxon>Bacillati</taxon>
        <taxon>Actinomycetota</taxon>
        <taxon>Actinomycetes</taxon>
        <taxon>Micrococcales</taxon>
        <taxon>Microbacteriaceae</taxon>
        <taxon>Microbacterium</taxon>
    </lineage>
</organism>
<dbReference type="EMBL" id="CP119108">
    <property type="protein sequence ID" value="WEG08651.1"/>
    <property type="molecule type" value="Genomic_DNA"/>
</dbReference>
<reference evidence="1 2" key="1">
    <citation type="submission" date="2023-03" db="EMBL/GenBank/DDBJ databases">
        <title>Genome sequence of Microbacterium sp. KACC 23027.</title>
        <authorList>
            <person name="Kim S."/>
            <person name="Heo J."/>
            <person name="Kwon S.-W."/>
        </authorList>
    </citation>
    <scope>NUCLEOTIDE SEQUENCE [LARGE SCALE GENOMIC DNA]</scope>
    <source>
        <strain evidence="1 2">KACC 23027</strain>
    </source>
</reference>
<name>A0ABY8BWT5_9MICO</name>
<protein>
    <submittedName>
        <fullName evidence="1">Uncharacterized protein</fullName>
    </submittedName>
</protein>
<proteinExistence type="predicted"/>
<dbReference type="Proteomes" id="UP001214553">
    <property type="component" value="Chromosome"/>
</dbReference>
<evidence type="ECO:0000313" key="2">
    <source>
        <dbReference type="Proteomes" id="UP001214553"/>
    </source>
</evidence>
<keyword evidence="2" id="KW-1185">Reference proteome</keyword>
<evidence type="ECO:0000313" key="1">
    <source>
        <dbReference type="EMBL" id="WEG08651.1"/>
    </source>
</evidence>
<dbReference type="RefSeq" id="WP_275277980.1">
    <property type="nucleotide sequence ID" value="NZ_CP119108.1"/>
</dbReference>
<gene>
    <name evidence="1" type="ORF">PU630_15610</name>
</gene>
<sequence>MSLALLFSTELSTTVDGERPWYRFTGDRDARILDDGTMVLGIEDGDHTEEASEVVMQWAEANGFSLEGISPRLALTGLLWTTIMLAVQDAPDYEDICDAMRERKGPGPVPVPDFRLAIGSAFVAARLLEIFDRPRTDEENKAAFDRRTGGRYA</sequence>
<accession>A0ABY8BWT5</accession>